<dbReference type="PANTHER" id="PTHR11705:SF143">
    <property type="entry name" value="SLL0236 PROTEIN"/>
    <property type="match status" value="1"/>
</dbReference>
<evidence type="ECO:0000256" key="2">
    <source>
        <dbReference type="ARBA" id="ARBA00005988"/>
    </source>
</evidence>
<dbReference type="SUPFAM" id="SSF53187">
    <property type="entry name" value="Zn-dependent exopeptidases"/>
    <property type="match status" value="1"/>
</dbReference>
<name>A0A0B8T1N0_9SPHI</name>
<dbReference type="Pfam" id="PF00246">
    <property type="entry name" value="Peptidase_M14"/>
    <property type="match status" value="1"/>
</dbReference>
<evidence type="ECO:0000256" key="3">
    <source>
        <dbReference type="ARBA" id="ARBA00022670"/>
    </source>
</evidence>
<evidence type="ECO:0000256" key="6">
    <source>
        <dbReference type="ARBA" id="ARBA00023049"/>
    </source>
</evidence>
<evidence type="ECO:0000256" key="1">
    <source>
        <dbReference type="ARBA" id="ARBA00001947"/>
    </source>
</evidence>
<keyword evidence="9" id="KW-0121">Carboxypeptidase</keyword>
<dbReference type="PANTHER" id="PTHR11705">
    <property type="entry name" value="PROTEASE FAMILY M14 CARBOXYPEPTIDASE A,B"/>
    <property type="match status" value="1"/>
</dbReference>
<protein>
    <submittedName>
        <fullName evidence="9">Peptidase M14 carboxypeptidase A</fullName>
    </submittedName>
</protein>
<organism evidence="9 10">
    <name type="scientific">Sphingobacterium deserti</name>
    <dbReference type="NCBI Taxonomy" id="1229276"/>
    <lineage>
        <taxon>Bacteria</taxon>
        <taxon>Pseudomonadati</taxon>
        <taxon>Bacteroidota</taxon>
        <taxon>Sphingobacteriia</taxon>
        <taxon>Sphingobacteriales</taxon>
        <taxon>Sphingobacteriaceae</taxon>
        <taxon>Sphingobacterium</taxon>
    </lineage>
</organism>
<comment type="similarity">
    <text evidence="2 7">Belongs to the peptidase M14 family.</text>
</comment>
<dbReference type="CDD" id="cd06905">
    <property type="entry name" value="M14-like"/>
    <property type="match status" value="1"/>
</dbReference>
<dbReference type="Proteomes" id="UP000031802">
    <property type="component" value="Unassembled WGS sequence"/>
</dbReference>
<keyword evidence="5" id="KW-0862">Zinc</keyword>
<dbReference type="GO" id="GO:0004181">
    <property type="term" value="F:metallocarboxypeptidase activity"/>
    <property type="evidence" value="ECO:0007669"/>
    <property type="project" value="InterPro"/>
</dbReference>
<keyword evidence="10" id="KW-1185">Reference proteome</keyword>
<dbReference type="GO" id="GO:0006508">
    <property type="term" value="P:proteolysis"/>
    <property type="evidence" value="ECO:0007669"/>
    <property type="project" value="UniProtKB-KW"/>
</dbReference>
<keyword evidence="4" id="KW-0378">Hydrolase</keyword>
<comment type="caution">
    <text evidence="9">The sequence shown here is derived from an EMBL/GenBank/DDBJ whole genome shotgun (WGS) entry which is preliminary data.</text>
</comment>
<dbReference type="AlphaFoldDB" id="A0A0B8T1N0"/>
<dbReference type="eggNOG" id="COG2866">
    <property type="taxonomic scope" value="Bacteria"/>
</dbReference>
<feature type="active site" description="Proton donor/acceptor" evidence="7">
    <location>
        <position position="387"/>
    </location>
</feature>
<dbReference type="PROSITE" id="PS52035">
    <property type="entry name" value="PEPTIDASE_M14"/>
    <property type="match status" value="1"/>
</dbReference>
<dbReference type="PATRIC" id="fig|1229276.3.peg.1270"/>
<dbReference type="Gene3D" id="3.40.630.10">
    <property type="entry name" value="Zn peptidases"/>
    <property type="match status" value="1"/>
</dbReference>
<reference evidence="9 10" key="2">
    <citation type="journal article" date="2015" name="PLoS ONE">
        <title>Whole-Genome Optical Mapping and Finished Genome Sequence of Sphingobacterium deserti sp. nov., a New Species Isolated from the Western Desert of China.</title>
        <authorList>
            <person name="Teng C."/>
            <person name="Zhou Z."/>
            <person name="Molnar I."/>
            <person name="Li X."/>
            <person name="Tang R."/>
            <person name="Chen M."/>
            <person name="Wang L."/>
            <person name="Su S."/>
            <person name="Zhang W."/>
            <person name="Lin M."/>
        </authorList>
    </citation>
    <scope>NUCLEOTIDE SEQUENCE [LARGE SCALE GENOMIC DNA]</scope>
    <source>
        <strain evidence="10">ACCC05744</strain>
    </source>
</reference>
<keyword evidence="3" id="KW-0645">Protease</keyword>
<keyword evidence="6" id="KW-0482">Metalloprotease</keyword>
<evidence type="ECO:0000256" key="7">
    <source>
        <dbReference type="PROSITE-ProRule" id="PRU01379"/>
    </source>
</evidence>
<dbReference type="PRINTS" id="PR00765">
    <property type="entry name" value="CRBOXYPTASEA"/>
</dbReference>
<evidence type="ECO:0000256" key="5">
    <source>
        <dbReference type="ARBA" id="ARBA00022833"/>
    </source>
</evidence>
<accession>A0A0B8T1N0</accession>
<dbReference type="STRING" id="1229276.DI53_1224"/>
<reference evidence="10" key="1">
    <citation type="submission" date="2014-04" db="EMBL/GenBank/DDBJ databases">
        <title>Whole-Genome optical mapping and complete genome sequence of Sphingobacterium deserti sp. nov., a new spaces isolated from desert in the west of China.</title>
        <authorList>
            <person name="Teng C."/>
            <person name="Zhou Z."/>
            <person name="Li X."/>
            <person name="Chen M."/>
            <person name="Lin M."/>
            <person name="Wang L."/>
            <person name="Su S."/>
            <person name="Zhang C."/>
            <person name="Zhang W."/>
        </authorList>
    </citation>
    <scope>NUCLEOTIDE SEQUENCE [LARGE SCALE GENOMIC DNA]</scope>
    <source>
        <strain evidence="10">ACCC05744</strain>
    </source>
</reference>
<dbReference type="InterPro" id="IPR000834">
    <property type="entry name" value="Peptidase_M14"/>
</dbReference>
<dbReference type="SMART" id="SM00631">
    <property type="entry name" value="Zn_pept"/>
    <property type="match status" value="1"/>
</dbReference>
<gene>
    <name evidence="9" type="ORF">DI53_1224</name>
</gene>
<dbReference type="EMBL" id="JJMU01000021">
    <property type="protein sequence ID" value="KGE14997.1"/>
    <property type="molecule type" value="Genomic_DNA"/>
</dbReference>
<evidence type="ECO:0000313" key="10">
    <source>
        <dbReference type="Proteomes" id="UP000031802"/>
    </source>
</evidence>
<dbReference type="GO" id="GO:0005615">
    <property type="term" value="C:extracellular space"/>
    <property type="evidence" value="ECO:0007669"/>
    <property type="project" value="TreeGrafter"/>
</dbReference>
<evidence type="ECO:0000259" key="8">
    <source>
        <dbReference type="PROSITE" id="PS52035"/>
    </source>
</evidence>
<feature type="domain" description="Peptidase M14" evidence="8">
    <location>
        <begin position="57"/>
        <end position="410"/>
    </location>
</feature>
<evidence type="ECO:0000256" key="4">
    <source>
        <dbReference type="ARBA" id="ARBA00022801"/>
    </source>
</evidence>
<dbReference type="GO" id="GO:0008270">
    <property type="term" value="F:zinc ion binding"/>
    <property type="evidence" value="ECO:0007669"/>
    <property type="project" value="InterPro"/>
</dbReference>
<evidence type="ECO:0000313" key="9">
    <source>
        <dbReference type="EMBL" id="KGE14997.1"/>
    </source>
</evidence>
<sequence length="594" mass="67906">MLIKMKLHRLILPLFIGFTLPFMIFGQTDDRKGAVEIAGLRAIGSPSNPKVPMNWSRYHDNKQIEQFCKDLQNAYPNLVRYESIGKSYEGRDMLVLTVSDFSKGKTDRKPGMWIDGNIHANELQGSEIAMYTAWYLAENFSSVAFIQELLQDKVFYIAPTINPDSRDYFIHEPNTMHSSRTGRRPFDNDGDGAIAEDLYDDLDGDGHIVMMRRKSKTGRYKADPENPNRMLIVKPGEVGEYEMLGFEGIDNDGDGLVNEDITGTYDPNRDWGWNWQPNYVQNGALYYPGTLPETKAVKQFFYSHKNIAGAQSYHNYGGMILRGPGAAQDEKYYSRKDVQVYDALGKTGERMLPGYNYIVIHKDLYTVFGGEIDFITLARGVFTFSNELMTTYKLFNEKAGQGLRQSDEYYEFDKLLLFGDAYVPWKEYDHPQFGKIEIGGAKKNYTRNHPGFLLLEDAHRNAAFTIYHAHHTPKLEVLDTEVKPLGGNLYEVNATVWNGRIIPTHSDHDVKYKIERPDHIRLEGAEVITGLQVLDRDFNVTSEQKYKPHQIEIPNIEGMSEVRVRWIVKGKPDKAKLIVDSEKGGLLEKLLTEK</sequence>
<comment type="cofactor">
    <cofactor evidence="1">
        <name>Zn(2+)</name>
        <dbReference type="ChEBI" id="CHEBI:29105"/>
    </cofactor>
</comment>
<proteinExistence type="inferred from homology"/>